<organism evidence="1 2">
    <name type="scientific">Limosilactobacillus coleohominis</name>
    <dbReference type="NCBI Taxonomy" id="181675"/>
    <lineage>
        <taxon>Bacteria</taxon>
        <taxon>Bacillati</taxon>
        <taxon>Bacillota</taxon>
        <taxon>Bacilli</taxon>
        <taxon>Lactobacillales</taxon>
        <taxon>Lactobacillaceae</taxon>
        <taxon>Limosilactobacillus</taxon>
    </lineage>
</organism>
<protein>
    <submittedName>
        <fullName evidence="1">MarR family transcriptional regulator</fullName>
    </submittedName>
</protein>
<sequence>MSSEESIKRIVPVVKVPYGLVQSVKPASTILYAKLLVLNRNFKTITTSRETLAQYQHCGVDYISKQISELSSLGWVIVEYNHIGGKTTWQIFPLMRNKKPYLAIPYQILNDVQQGAINYREALLCSLIYDDAFKHGQRQSNLSNQNIALTLNISKSAVIRNLKELYQKDYVFYLKDDEHQRVLELNLDYQSEKEVSEFFNELNED</sequence>
<proteinExistence type="predicted"/>
<accession>A0ABS2GXR2</accession>
<evidence type="ECO:0000313" key="2">
    <source>
        <dbReference type="Proteomes" id="UP000785625"/>
    </source>
</evidence>
<dbReference type="InterPro" id="IPR036390">
    <property type="entry name" value="WH_DNA-bd_sf"/>
</dbReference>
<reference evidence="1 2" key="1">
    <citation type="journal article" date="2021" name="Sci. Rep.">
        <title>The distribution of antibiotic resistance genes in chicken gut microbiota commensals.</title>
        <authorList>
            <person name="Juricova H."/>
            <person name="Matiasovicova J."/>
            <person name="Kubasova T."/>
            <person name="Cejkova D."/>
            <person name="Rychlik I."/>
        </authorList>
    </citation>
    <scope>NUCLEOTIDE SEQUENCE [LARGE SCALE GENOMIC DNA]</scope>
    <source>
        <strain evidence="1 2">An574</strain>
    </source>
</reference>
<dbReference type="InterPro" id="IPR036388">
    <property type="entry name" value="WH-like_DNA-bd_sf"/>
</dbReference>
<dbReference type="EMBL" id="JACJKU010000063">
    <property type="protein sequence ID" value="MBM6941080.1"/>
    <property type="molecule type" value="Genomic_DNA"/>
</dbReference>
<dbReference type="SUPFAM" id="SSF46785">
    <property type="entry name" value="Winged helix' DNA-binding domain"/>
    <property type="match status" value="1"/>
</dbReference>
<gene>
    <name evidence="1" type="ORF">H5975_06310</name>
</gene>
<comment type="caution">
    <text evidence="1">The sequence shown here is derived from an EMBL/GenBank/DDBJ whole genome shotgun (WGS) entry which is preliminary data.</text>
</comment>
<keyword evidence="2" id="KW-1185">Reference proteome</keyword>
<name>A0ABS2GXR2_9LACO</name>
<dbReference type="RefSeq" id="WP_204785338.1">
    <property type="nucleotide sequence ID" value="NZ_JACJKU010000063.1"/>
</dbReference>
<dbReference type="Gene3D" id="1.10.10.10">
    <property type="entry name" value="Winged helix-like DNA-binding domain superfamily/Winged helix DNA-binding domain"/>
    <property type="match status" value="1"/>
</dbReference>
<evidence type="ECO:0000313" key="1">
    <source>
        <dbReference type="EMBL" id="MBM6941080.1"/>
    </source>
</evidence>
<dbReference type="Proteomes" id="UP000785625">
    <property type="component" value="Unassembled WGS sequence"/>
</dbReference>